<protein>
    <submittedName>
        <fullName evidence="2">Uncharacterized protein</fullName>
    </submittedName>
</protein>
<keyword evidence="1" id="KW-0732">Signal</keyword>
<evidence type="ECO:0000313" key="3">
    <source>
        <dbReference type="Proteomes" id="UP000253490"/>
    </source>
</evidence>
<reference evidence="2 3" key="1">
    <citation type="submission" date="2018-06" db="EMBL/GenBank/DDBJ databases">
        <title>Genomic Encyclopedia of Type Strains, Phase IV (KMG-IV): sequencing the most valuable type-strain genomes for metagenomic binning, comparative biology and taxonomic classification.</title>
        <authorList>
            <person name="Goeker M."/>
        </authorList>
    </citation>
    <scope>NUCLEOTIDE SEQUENCE [LARGE SCALE GENOMIC DNA]</scope>
    <source>
        <strain evidence="2 3">DSM 22112</strain>
    </source>
</reference>
<dbReference type="EMBL" id="QNRX01000005">
    <property type="protein sequence ID" value="RBP66644.1"/>
    <property type="molecule type" value="Genomic_DNA"/>
</dbReference>
<dbReference type="PROSITE" id="PS51257">
    <property type="entry name" value="PROKAR_LIPOPROTEIN"/>
    <property type="match status" value="1"/>
</dbReference>
<sequence>MKKSIARIAIFLCIILLFSMTACQKETPYFKEIQLGMSRDEILEIKKEWGDPQVSKEDYILYQDIEFNDLIGEVDYTFDEDGKLIQSNISIVPAEKESSKVYEKLVQELSREYGEATKLYESTTMWKTERNGEDSYILCMHDSTNKNLSIILCTPEVYDGIINFEPTITEPYTFNGNTNGRTLG</sequence>
<proteinExistence type="predicted"/>
<organism evidence="2 3">
    <name type="scientific">Alkalibaculum bacchi</name>
    <dbReference type="NCBI Taxonomy" id="645887"/>
    <lineage>
        <taxon>Bacteria</taxon>
        <taxon>Bacillati</taxon>
        <taxon>Bacillota</taxon>
        <taxon>Clostridia</taxon>
        <taxon>Eubacteriales</taxon>
        <taxon>Eubacteriaceae</taxon>
        <taxon>Alkalibaculum</taxon>
    </lineage>
</organism>
<keyword evidence="3" id="KW-1185">Reference proteome</keyword>
<dbReference type="Proteomes" id="UP000253490">
    <property type="component" value="Unassembled WGS sequence"/>
</dbReference>
<dbReference type="AlphaFoldDB" id="A0A366IC33"/>
<comment type="caution">
    <text evidence="2">The sequence shown here is derived from an EMBL/GenBank/DDBJ whole genome shotgun (WGS) entry which is preliminary data.</text>
</comment>
<accession>A0A366IC33</accession>
<dbReference type="RefSeq" id="WP_113920079.1">
    <property type="nucleotide sequence ID" value="NZ_QNRX01000005.1"/>
</dbReference>
<evidence type="ECO:0000313" key="2">
    <source>
        <dbReference type="EMBL" id="RBP66644.1"/>
    </source>
</evidence>
<gene>
    <name evidence="2" type="ORF">DES36_10523</name>
</gene>
<name>A0A366IC33_9FIRM</name>
<feature type="chain" id="PRO_5016809180" evidence="1">
    <location>
        <begin position="25"/>
        <end position="184"/>
    </location>
</feature>
<evidence type="ECO:0000256" key="1">
    <source>
        <dbReference type="SAM" id="SignalP"/>
    </source>
</evidence>
<feature type="signal peptide" evidence="1">
    <location>
        <begin position="1"/>
        <end position="24"/>
    </location>
</feature>